<keyword evidence="2" id="KW-0238">DNA-binding</keyword>
<evidence type="ECO:0000256" key="1">
    <source>
        <dbReference type="ARBA" id="ARBA00010945"/>
    </source>
</evidence>
<keyword evidence="2" id="KW-0963">Cytoplasm</keyword>
<keyword evidence="2" id="KW-0808">Transferase</keyword>
<dbReference type="HAMAP" id="MF_01113">
    <property type="entry name" value="DNApol_IV"/>
    <property type="match status" value="1"/>
</dbReference>
<evidence type="ECO:0000313" key="5">
    <source>
        <dbReference type="EMBL" id="OHA08880.1"/>
    </source>
</evidence>
<accession>A0A1G2LBB1</accession>
<keyword evidence="2" id="KW-0234">DNA repair</keyword>
<dbReference type="InterPro" id="IPR043502">
    <property type="entry name" value="DNA/RNA_pol_sf"/>
</dbReference>
<comment type="similarity">
    <text evidence="1 2">Belongs to the DNA polymerase type-Y family.</text>
</comment>
<comment type="subunit">
    <text evidence="2">Monomer.</text>
</comment>
<dbReference type="SUPFAM" id="SSF56672">
    <property type="entry name" value="DNA/RNA polymerases"/>
    <property type="match status" value="1"/>
</dbReference>
<dbReference type="GO" id="GO:0006281">
    <property type="term" value="P:DNA repair"/>
    <property type="evidence" value="ECO:0007669"/>
    <property type="project" value="UniProtKB-UniRule"/>
</dbReference>
<feature type="active site" evidence="2">
    <location>
        <position position="124"/>
    </location>
</feature>
<organism evidence="5 6">
    <name type="scientific">Candidatus Sungbacteria bacterium RIFCSPLOWO2_01_FULL_60_25</name>
    <dbReference type="NCBI Taxonomy" id="1802281"/>
    <lineage>
        <taxon>Bacteria</taxon>
        <taxon>Candidatus Sungiibacteriota</taxon>
    </lineage>
</organism>
<dbReference type="InterPro" id="IPR022880">
    <property type="entry name" value="DNApol_IV"/>
</dbReference>
<dbReference type="Gene3D" id="3.40.1170.60">
    <property type="match status" value="1"/>
</dbReference>
<dbReference type="STRING" id="1802281.A3A44_02185"/>
<feature type="domain" description="UmuC" evidence="4">
    <location>
        <begin position="4"/>
        <end position="232"/>
    </location>
</feature>
<dbReference type="Proteomes" id="UP000178977">
    <property type="component" value="Unassembled WGS sequence"/>
</dbReference>
<keyword evidence="2" id="KW-0460">Magnesium</keyword>
<dbReference type="GO" id="GO:0042276">
    <property type="term" value="P:error-prone translesion synthesis"/>
    <property type="evidence" value="ECO:0007669"/>
    <property type="project" value="TreeGrafter"/>
</dbReference>
<proteinExistence type="inferred from homology"/>
<sequence>MRIIIHIDMDAFFAAVEERYNPQFRGKPLVVGADPKGGRGRGVVSTSNYAARRYGIRSAMPIIEAWRRAEEARRRGEPATIFLTGNSELYTEVSERIMEILKEEARLNFAGQNLGGFEQASIDEAYLEWTMINGSMIPPAPTRLRAARGQGLRRADNDQHIAWLDAEKRAREMKKKILNEEGLTCSAGVGPNKLIAKMASEFKKPDGLTVVRPEDVAMFLAPLPIRALPGIGPKAETVLHARGVRTIGDIQNMARDELVRIFGAWGTVLSEHSRGNSHEPVSGERESKSIGEQETFAEDTLEPGFILERARALAAYVFERFAREGFRTFRTVAVTVRFADFKTHTRSHTSRAARGTRTALDGEVLRLLLPFLDARENPSRKKIRLIGVRVEKLSR</sequence>
<protein>
    <recommendedName>
        <fullName evidence="2">DNA polymerase IV</fullName>
        <shortName evidence="2">Pol IV</shortName>
        <ecNumber evidence="2">2.7.7.7</ecNumber>
    </recommendedName>
</protein>
<dbReference type="InterPro" id="IPR024728">
    <property type="entry name" value="PolY_HhH_motif"/>
</dbReference>
<feature type="region of interest" description="Disordered" evidence="3">
    <location>
        <begin position="272"/>
        <end position="294"/>
    </location>
</feature>
<dbReference type="InterPro" id="IPR043128">
    <property type="entry name" value="Rev_trsase/Diguanyl_cyclase"/>
</dbReference>
<comment type="function">
    <text evidence="2">Poorly processive, error-prone DNA polymerase involved in untargeted mutagenesis. Copies undamaged DNA at stalled replication forks, which arise in vivo from mismatched or misaligned primer ends. These misaligned primers can be extended by PolIV. Exhibits no 3'-5' exonuclease (proofreading) activity. May be involved in translesional synthesis, in conjunction with the beta clamp from PolIII.</text>
</comment>
<feature type="compositionally biased region" description="Basic and acidic residues" evidence="3">
    <location>
        <begin position="272"/>
        <end position="291"/>
    </location>
</feature>
<keyword evidence="2" id="KW-0515">Mutator protein</keyword>
<comment type="subcellular location">
    <subcellularLocation>
        <location evidence="2">Cytoplasm</location>
    </subcellularLocation>
</comment>
<dbReference type="GO" id="GO:0000287">
    <property type="term" value="F:magnesium ion binding"/>
    <property type="evidence" value="ECO:0007669"/>
    <property type="project" value="UniProtKB-UniRule"/>
</dbReference>
<dbReference type="SUPFAM" id="SSF100879">
    <property type="entry name" value="Lesion bypass DNA polymerase (Y-family), little finger domain"/>
    <property type="match status" value="1"/>
</dbReference>
<keyword evidence="2" id="KW-0479">Metal-binding</keyword>
<dbReference type="PANTHER" id="PTHR11076">
    <property type="entry name" value="DNA REPAIR POLYMERASE UMUC / TRANSFERASE FAMILY MEMBER"/>
    <property type="match status" value="1"/>
</dbReference>
<dbReference type="CDD" id="cd03586">
    <property type="entry name" value="PolY_Pol_IV_kappa"/>
    <property type="match status" value="1"/>
</dbReference>
<dbReference type="GO" id="GO:0005737">
    <property type="term" value="C:cytoplasm"/>
    <property type="evidence" value="ECO:0007669"/>
    <property type="project" value="UniProtKB-SubCell"/>
</dbReference>
<comment type="cofactor">
    <cofactor evidence="2">
        <name>Mg(2+)</name>
        <dbReference type="ChEBI" id="CHEBI:18420"/>
    </cofactor>
    <text evidence="2">Binds 2 magnesium ions per subunit.</text>
</comment>
<dbReference type="Gene3D" id="3.30.70.270">
    <property type="match status" value="2"/>
</dbReference>
<dbReference type="GO" id="GO:0003887">
    <property type="term" value="F:DNA-directed DNA polymerase activity"/>
    <property type="evidence" value="ECO:0007669"/>
    <property type="project" value="UniProtKB-UniRule"/>
</dbReference>
<keyword evidence="2" id="KW-0235">DNA replication</keyword>
<dbReference type="Pfam" id="PF11799">
    <property type="entry name" value="IMS_C"/>
    <property type="match status" value="1"/>
</dbReference>
<evidence type="ECO:0000256" key="3">
    <source>
        <dbReference type="SAM" id="MobiDB-lite"/>
    </source>
</evidence>
<name>A0A1G2LBB1_9BACT</name>
<dbReference type="InterPro" id="IPR017961">
    <property type="entry name" value="DNA_pol_Y-fam_little_finger"/>
</dbReference>
<dbReference type="AlphaFoldDB" id="A0A1G2LBB1"/>
<keyword evidence="2" id="KW-0548">Nucleotidyltransferase</keyword>
<dbReference type="Gene3D" id="1.10.150.20">
    <property type="entry name" value="5' to 3' exonuclease, C-terminal subdomain"/>
    <property type="match status" value="1"/>
</dbReference>
<comment type="catalytic activity">
    <reaction evidence="2">
        <text>DNA(n) + a 2'-deoxyribonucleoside 5'-triphosphate = DNA(n+1) + diphosphate</text>
        <dbReference type="Rhea" id="RHEA:22508"/>
        <dbReference type="Rhea" id="RHEA-COMP:17339"/>
        <dbReference type="Rhea" id="RHEA-COMP:17340"/>
        <dbReference type="ChEBI" id="CHEBI:33019"/>
        <dbReference type="ChEBI" id="CHEBI:61560"/>
        <dbReference type="ChEBI" id="CHEBI:173112"/>
        <dbReference type="EC" id="2.7.7.7"/>
    </reaction>
</comment>
<dbReference type="PROSITE" id="PS50173">
    <property type="entry name" value="UMUC"/>
    <property type="match status" value="1"/>
</dbReference>
<dbReference type="Gene3D" id="3.30.1490.100">
    <property type="entry name" value="DNA polymerase, Y-family, little finger domain"/>
    <property type="match status" value="1"/>
</dbReference>
<dbReference type="EMBL" id="MHQT01000034">
    <property type="protein sequence ID" value="OHA08880.1"/>
    <property type="molecule type" value="Genomic_DNA"/>
</dbReference>
<dbReference type="InterPro" id="IPR050116">
    <property type="entry name" value="DNA_polymerase-Y"/>
</dbReference>
<keyword evidence="2" id="KW-0227">DNA damage</keyword>
<dbReference type="GO" id="GO:0003684">
    <property type="term" value="F:damaged DNA binding"/>
    <property type="evidence" value="ECO:0007669"/>
    <property type="project" value="InterPro"/>
</dbReference>
<keyword evidence="2" id="KW-0239">DNA-directed DNA polymerase</keyword>
<comment type="caution">
    <text evidence="5">The sequence shown here is derived from an EMBL/GenBank/DDBJ whole genome shotgun (WGS) entry which is preliminary data.</text>
</comment>
<dbReference type="GO" id="GO:0006261">
    <property type="term" value="P:DNA-templated DNA replication"/>
    <property type="evidence" value="ECO:0007669"/>
    <property type="project" value="UniProtKB-UniRule"/>
</dbReference>
<reference evidence="5 6" key="1">
    <citation type="journal article" date="2016" name="Nat. Commun.">
        <title>Thousands of microbial genomes shed light on interconnected biogeochemical processes in an aquifer system.</title>
        <authorList>
            <person name="Anantharaman K."/>
            <person name="Brown C.T."/>
            <person name="Hug L.A."/>
            <person name="Sharon I."/>
            <person name="Castelle C.J."/>
            <person name="Probst A.J."/>
            <person name="Thomas B.C."/>
            <person name="Singh A."/>
            <person name="Wilkins M.J."/>
            <person name="Karaoz U."/>
            <person name="Brodie E.L."/>
            <person name="Williams K.H."/>
            <person name="Hubbard S.S."/>
            <person name="Banfield J.F."/>
        </authorList>
    </citation>
    <scope>NUCLEOTIDE SEQUENCE [LARGE SCALE GENOMIC DNA]</scope>
</reference>
<feature type="binding site" evidence="2">
    <location>
        <position position="8"/>
    </location>
    <ligand>
        <name>Mg(2+)</name>
        <dbReference type="ChEBI" id="CHEBI:18420"/>
    </ligand>
</feature>
<dbReference type="InterPro" id="IPR001126">
    <property type="entry name" value="UmuC"/>
</dbReference>
<evidence type="ECO:0000259" key="4">
    <source>
        <dbReference type="PROSITE" id="PS50173"/>
    </source>
</evidence>
<feature type="site" description="Substrate discrimination" evidence="2">
    <location>
        <position position="13"/>
    </location>
</feature>
<dbReference type="InterPro" id="IPR036775">
    <property type="entry name" value="DNA_pol_Y-fam_lit_finger_sf"/>
</dbReference>
<dbReference type="EC" id="2.7.7.7" evidence="2"/>
<evidence type="ECO:0000313" key="6">
    <source>
        <dbReference type="Proteomes" id="UP000178977"/>
    </source>
</evidence>
<dbReference type="Pfam" id="PF00817">
    <property type="entry name" value="IMS"/>
    <property type="match status" value="1"/>
</dbReference>
<dbReference type="PANTHER" id="PTHR11076:SF33">
    <property type="entry name" value="DNA POLYMERASE KAPPA"/>
    <property type="match status" value="1"/>
</dbReference>
<evidence type="ECO:0000256" key="2">
    <source>
        <dbReference type="HAMAP-Rule" id="MF_01113"/>
    </source>
</evidence>
<dbReference type="Pfam" id="PF11798">
    <property type="entry name" value="IMS_HHH"/>
    <property type="match status" value="1"/>
</dbReference>
<gene>
    <name evidence="2" type="primary">dinB</name>
    <name evidence="5" type="ORF">A3A44_02185</name>
</gene>
<feature type="binding site" evidence="2">
    <location>
        <position position="123"/>
    </location>
    <ligand>
        <name>Mg(2+)</name>
        <dbReference type="ChEBI" id="CHEBI:18420"/>
    </ligand>
</feature>